<proteinExistence type="inferred from homology"/>
<dbReference type="Gene3D" id="3.10.129.10">
    <property type="entry name" value="Hotdog Thioesterase"/>
    <property type="match status" value="1"/>
</dbReference>
<dbReference type="Pfam" id="PF13279">
    <property type="entry name" value="4HBT_2"/>
    <property type="match status" value="1"/>
</dbReference>
<comment type="similarity">
    <text evidence="1">Belongs to the 4-hydroxybenzoyl-CoA thioesterase family.</text>
</comment>
<dbReference type="GO" id="GO:0047617">
    <property type="term" value="F:fatty acyl-CoA hydrolase activity"/>
    <property type="evidence" value="ECO:0007669"/>
    <property type="project" value="TreeGrafter"/>
</dbReference>
<keyword evidence="2" id="KW-0378">Hydrolase</keyword>
<dbReference type="CDD" id="cd00586">
    <property type="entry name" value="4HBT"/>
    <property type="match status" value="1"/>
</dbReference>
<dbReference type="InterPro" id="IPR029069">
    <property type="entry name" value="HotDog_dom_sf"/>
</dbReference>
<dbReference type="PIRSF" id="PIRSF003230">
    <property type="entry name" value="YbgC"/>
    <property type="match status" value="1"/>
</dbReference>
<name>A0A6S6ZP41_9BURK</name>
<dbReference type="EMBL" id="CADIJO010000005">
    <property type="protein sequence ID" value="CAB3685495.1"/>
    <property type="molecule type" value="Genomic_DNA"/>
</dbReference>
<dbReference type="RefSeq" id="WP_175192521.1">
    <property type="nucleotide sequence ID" value="NZ_CADIJO010000005.1"/>
</dbReference>
<dbReference type="Proteomes" id="UP000494111">
    <property type="component" value="Unassembled WGS sequence"/>
</dbReference>
<dbReference type="SUPFAM" id="SSF54637">
    <property type="entry name" value="Thioesterase/thiol ester dehydrase-isomerase"/>
    <property type="match status" value="1"/>
</dbReference>
<reference evidence="3 4" key="1">
    <citation type="submission" date="2020-04" db="EMBL/GenBank/DDBJ databases">
        <authorList>
            <person name="De Canck E."/>
        </authorList>
    </citation>
    <scope>NUCLEOTIDE SEQUENCE [LARGE SCALE GENOMIC DNA]</scope>
    <source>
        <strain evidence="3 4">LMG 3458</strain>
    </source>
</reference>
<evidence type="ECO:0000313" key="3">
    <source>
        <dbReference type="EMBL" id="CAB3685495.1"/>
    </source>
</evidence>
<dbReference type="PANTHER" id="PTHR31793">
    <property type="entry name" value="4-HYDROXYBENZOYL-COA THIOESTERASE FAMILY MEMBER"/>
    <property type="match status" value="1"/>
</dbReference>
<evidence type="ECO:0000313" key="4">
    <source>
        <dbReference type="Proteomes" id="UP000494111"/>
    </source>
</evidence>
<protein>
    <recommendedName>
        <fullName evidence="5">1,4-dihydroxy-2-naphthoyl-CoA hydrolase</fullName>
    </recommendedName>
</protein>
<gene>
    <name evidence="3" type="ORF">LMG3458_01843</name>
</gene>
<dbReference type="NCBIfam" id="TIGR00051">
    <property type="entry name" value="YbgC/FadM family acyl-CoA thioesterase"/>
    <property type="match status" value="1"/>
</dbReference>
<dbReference type="InterPro" id="IPR050563">
    <property type="entry name" value="4-hydroxybenzoyl-CoA_TE"/>
</dbReference>
<dbReference type="InterPro" id="IPR006684">
    <property type="entry name" value="YbgC/YbaW"/>
</dbReference>
<accession>A0A6S6ZP41</accession>
<organism evidence="3 4">
    <name type="scientific">Achromobacter deleyi</name>
    <dbReference type="NCBI Taxonomy" id="1353891"/>
    <lineage>
        <taxon>Bacteria</taxon>
        <taxon>Pseudomonadati</taxon>
        <taxon>Pseudomonadota</taxon>
        <taxon>Betaproteobacteria</taxon>
        <taxon>Burkholderiales</taxon>
        <taxon>Alcaligenaceae</taxon>
        <taxon>Achromobacter</taxon>
    </lineage>
</organism>
<dbReference type="PANTHER" id="PTHR31793:SF27">
    <property type="entry name" value="NOVEL THIOESTERASE SUPERFAMILY DOMAIN AND SAPOSIN A-TYPE DOMAIN CONTAINING PROTEIN (0610012H03RIK)"/>
    <property type="match status" value="1"/>
</dbReference>
<dbReference type="AlphaFoldDB" id="A0A6S6ZP41"/>
<evidence type="ECO:0000256" key="2">
    <source>
        <dbReference type="ARBA" id="ARBA00022801"/>
    </source>
</evidence>
<sequence>MRKRGALGAQVEIRVPFYDVDSINVVWHGHYVKYLEEARCELLDSLGYGYDAMRASGYVWPVIDLQLRYAHAAQFGQRLVVRAELVEWENRLKINYLICEATTGQRLTRASSVQVAVCMQTREMQLASPAALVDAVRRKLESDASEHAA</sequence>
<evidence type="ECO:0000256" key="1">
    <source>
        <dbReference type="ARBA" id="ARBA00005953"/>
    </source>
</evidence>
<evidence type="ECO:0008006" key="5">
    <source>
        <dbReference type="Google" id="ProtNLM"/>
    </source>
</evidence>